<dbReference type="EMBL" id="BSOR01000038">
    <property type="protein sequence ID" value="GLR64766.1"/>
    <property type="molecule type" value="Genomic_DNA"/>
</dbReference>
<comment type="caution">
    <text evidence="2">The sequence shown here is derived from an EMBL/GenBank/DDBJ whole genome shotgun (WGS) entry which is preliminary data.</text>
</comment>
<keyword evidence="1" id="KW-1133">Transmembrane helix</keyword>
<keyword evidence="3" id="KW-1185">Reference proteome</keyword>
<dbReference type="Proteomes" id="UP001156682">
    <property type="component" value="Unassembled WGS sequence"/>
</dbReference>
<evidence type="ECO:0008006" key="4">
    <source>
        <dbReference type="Google" id="ProtNLM"/>
    </source>
</evidence>
<protein>
    <recommendedName>
        <fullName evidence="4">DUF4190 domain-containing protein</fullName>
    </recommendedName>
</protein>
<accession>A0ABQ5ZZ42</accession>
<keyword evidence="1" id="KW-0472">Membrane</keyword>
<feature type="transmembrane region" description="Helical" evidence="1">
    <location>
        <begin position="60"/>
        <end position="81"/>
    </location>
</feature>
<sequence>MTDETPATMNHNLAILAIVLAVAGIMFAGLGPWFVFPSLISAWFAWQGINKNPQRYTGKLFVYAALAVNLLLLVLYLSLYFG</sequence>
<reference evidence="3" key="1">
    <citation type="journal article" date="2019" name="Int. J. Syst. Evol. Microbiol.">
        <title>The Global Catalogue of Microorganisms (GCM) 10K type strain sequencing project: providing services to taxonomists for standard genome sequencing and annotation.</title>
        <authorList>
            <consortium name="The Broad Institute Genomics Platform"/>
            <consortium name="The Broad Institute Genome Sequencing Center for Infectious Disease"/>
            <person name="Wu L."/>
            <person name="Ma J."/>
        </authorList>
    </citation>
    <scope>NUCLEOTIDE SEQUENCE [LARGE SCALE GENOMIC DNA]</scope>
    <source>
        <strain evidence="3">NBRC 100033</strain>
    </source>
</reference>
<name>A0ABQ5ZZ42_9GAMM</name>
<evidence type="ECO:0000313" key="2">
    <source>
        <dbReference type="EMBL" id="GLR64766.1"/>
    </source>
</evidence>
<proteinExistence type="predicted"/>
<feature type="transmembrane region" description="Helical" evidence="1">
    <location>
        <begin position="12"/>
        <end position="39"/>
    </location>
</feature>
<dbReference type="RefSeq" id="WP_027851335.1">
    <property type="nucleotide sequence ID" value="NZ_BSOR01000038.1"/>
</dbReference>
<evidence type="ECO:0000256" key="1">
    <source>
        <dbReference type="SAM" id="Phobius"/>
    </source>
</evidence>
<gene>
    <name evidence="2" type="ORF">GCM10007878_22040</name>
</gene>
<keyword evidence="1" id="KW-0812">Transmembrane</keyword>
<organism evidence="2 3">
    <name type="scientific">Marinospirillum insulare</name>
    <dbReference type="NCBI Taxonomy" id="217169"/>
    <lineage>
        <taxon>Bacteria</taxon>
        <taxon>Pseudomonadati</taxon>
        <taxon>Pseudomonadota</taxon>
        <taxon>Gammaproteobacteria</taxon>
        <taxon>Oceanospirillales</taxon>
        <taxon>Oceanospirillaceae</taxon>
        <taxon>Marinospirillum</taxon>
    </lineage>
</organism>
<evidence type="ECO:0000313" key="3">
    <source>
        <dbReference type="Proteomes" id="UP001156682"/>
    </source>
</evidence>